<dbReference type="SUPFAM" id="SSF55729">
    <property type="entry name" value="Acyl-CoA N-acyltransferases (Nat)"/>
    <property type="match status" value="1"/>
</dbReference>
<dbReference type="RefSeq" id="WP_184288101.1">
    <property type="nucleotide sequence ID" value="NZ_JACHJO010000003.1"/>
</dbReference>
<dbReference type="PANTHER" id="PTHR43441">
    <property type="entry name" value="RIBOSOMAL-PROTEIN-SERINE ACETYLTRANSFERASE"/>
    <property type="match status" value="1"/>
</dbReference>
<comment type="caution">
    <text evidence="2">The sequence shown here is derived from an EMBL/GenBank/DDBJ whole genome shotgun (WGS) entry which is preliminary data.</text>
</comment>
<accession>A0A841IS38</accession>
<dbReference type="GO" id="GO:0005737">
    <property type="term" value="C:cytoplasm"/>
    <property type="evidence" value="ECO:0007669"/>
    <property type="project" value="TreeGrafter"/>
</dbReference>
<evidence type="ECO:0000259" key="1">
    <source>
        <dbReference type="PROSITE" id="PS51186"/>
    </source>
</evidence>
<dbReference type="PROSITE" id="PS51186">
    <property type="entry name" value="GNAT"/>
    <property type="match status" value="1"/>
</dbReference>
<dbReference type="GO" id="GO:1990189">
    <property type="term" value="F:protein N-terminal-serine acetyltransferase activity"/>
    <property type="evidence" value="ECO:0007669"/>
    <property type="project" value="TreeGrafter"/>
</dbReference>
<reference evidence="2 3" key="1">
    <citation type="submission" date="2020-08" db="EMBL/GenBank/DDBJ databases">
        <title>Genomic Encyclopedia of Type Strains, Phase III (KMG-III): the genomes of soil and plant-associated and newly described type strains.</title>
        <authorList>
            <person name="Whitman W."/>
        </authorList>
    </citation>
    <scope>NUCLEOTIDE SEQUENCE [LARGE SCALE GENOMIC DNA]</scope>
    <source>
        <strain evidence="2 3">CECT 8712</strain>
    </source>
</reference>
<gene>
    <name evidence="2" type="ORF">FHS13_000953</name>
</gene>
<dbReference type="EMBL" id="JACHJO010000003">
    <property type="protein sequence ID" value="MBB6119018.1"/>
    <property type="molecule type" value="Genomic_DNA"/>
</dbReference>
<dbReference type="Gene3D" id="3.40.630.30">
    <property type="match status" value="1"/>
</dbReference>
<dbReference type="Pfam" id="PF13302">
    <property type="entry name" value="Acetyltransf_3"/>
    <property type="match status" value="1"/>
</dbReference>
<proteinExistence type="predicted"/>
<name>A0A841IS38_9ACTN</name>
<dbReference type="AlphaFoldDB" id="A0A841IS38"/>
<evidence type="ECO:0000313" key="3">
    <source>
        <dbReference type="Proteomes" id="UP000536604"/>
    </source>
</evidence>
<sequence length="194" mass="21199">MSSTQQKPILPSVILETERLRLRAFVEADIDDVYASCTDPLLQRWIPLPAPGLPYTRRDAEQWCRETAPGMRTGGDGQQWAVTEKGSDRLLGSIGLVRTLWSAMNTEIGYWSAPWARGSGYTSEAAVAVSRWALEQGFRRVEIKAAPGNTASCRVAEKAGFTFEGVERSAMPLHEGRTDLAVYSLLPADLAAAG</sequence>
<dbReference type="InterPro" id="IPR016181">
    <property type="entry name" value="Acyl_CoA_acyltransferase"/>
</dbReference>
<dbReference type="Proteomes" id="UP000536604">
    <property type="component" value="Unassembled WGS sequence"/>
</dbReference>
<keyword evidence="2" id="KW-0808">Transferase</keyword>
<organism evidence="2 3">
    <name type="scientific">Nocardiopsis algeriensis</name>
    <dbReference type="NCBI Taxonomy" id="1478215"/>
    <lineage>
        <taxon>Bacteria</taxon>
        <taxon>Bacillati</taxon>
        <taxon>Actinomycetota</taxon>
        <taxon>Actinomycetes</taxon>
        <taxon>Streptosporangiales</taxon>
        <taxon>Nocardiopsidaceae</taxon>
        <taxon>Nocardiopsis</taxon>
    </lineage>
</organism>
<dbReference type="InterPro" id="IPR051908">
    <property type="entry name" value="Ribosomal_N-acetyltransferase"/>
</dbReference>
<evidence type="ECO:0000313" key="2">
    <source>
        <dbReference type="EMBL" id="MBB6119018.1"/>
    </source>
</evidence>
<dbReference type="PANTHER" id="PTHR43441:SF10">
    <property type="entry name" value="ACETYLTRANSFERASE"/>
    <property type="match status" value="1"/>
</dbReference>
<keyword evidence="3" id="KW-1185">Reference proteome</keyword>
<feature type="domain" description="N-acetyltransferase" evidence="1">
    <location>
        <begin position="20"/>
        <end position="189"/>
    </location>
</feature>
<dbReference type="InterPro" id="IPR000182">
    <property type="entry name" value="GNAT_dom"/>
</dbReference>
<dbReference type="GO" id="GO:0008999">
    <property type="term" value="F:protein-N-terminal-alanine acetyltransferase activity"/>
    <property type="evidence" value="ECO:0007669"/>
    <property type="project" value="TreeGrafter"/>
</dbReference>
<protein>
    <submittedName>
        <fullName evidence="2">RimJ/RimL family protein N-acetyltransferase</fullName>
    </submittedName>
</protein>